<dbReference type="KEGG" id="opf:CBP31_13330"/>
<organism evidence="1 2">
    <name type="scientific">Oceanisphaera profunda</name>
    <dbReference type="NCBI Taxonomy" id="1416627"/>
    <lineage>
        <taxon>Bacteria</taxon>
        <taxon>Pseudomonadati</taxon>
        <taxon>Pseudomonadota</taxon>
        <taxon>Gammaproteobacteria</taxon>
        <taxon>Aeromonadales</taxon>
        <taxon>Aeromonadaceae</taxon>
        <taxon>Oceanisphaera</taxon>
    </lineage>
</organism>
<gene>
    <name evidence="1" type="ORF">CBP31_13330</name>
</gene>
<evidence type="ECO:0008006" key="3">
    <source>
        <dbReference type="Google" id="ProtNLM"/>
    </source>
</evidence>
<keyword evidence="2" id="KW-1185">Reference proteome</keyword>
<dbReference type="InterPro" id="IPR021732">
    <property type="entry name" value="DUF3301"/>
</dbReference>
<dbReference type="RefSeq" id="WP_087038096.1">
    <property type="nucleotide sequence ID" value="NZ_CP021377.1"/>
</dbReference>
<dbReference type="AlphaFoldDB" id="A0A1Y0D7F8"/>
<evidence type="ECO:0000313" key="2">
    <source>
        <dbReference type="Proteomes" id="UP000243937"/>
    </source>
</evidence>
<dbReference type="Pfam" id="PF11743">
    <property type="entry name" value="DUF3301"/>
    <property type="match status" value="1"/>
</dbReference>
<dbReference type="Proteomes" id="UP000243937">
    <property type="component" value="Chromosome"/>
</dbReference>
<dbReference type="OrthoDB" id="5959530at2"/>
<protein>
    <recommendedName>
        <fullName evidence="3">DUF3301 domain-containing protein</fullName>
    </recommendedName>
</protein>
<accession>A0A1Y0D7F8</accession>
<sequence>MTELIGLVALILLGAGYWQLRRQSEFAQAWLARYCRGQSFQLLSVYRYRFVWQKGRILTQFRFEFSHDGLQHNEGKLWLHRLTVLNVELPILREPDSPML</sequence>
<name>A0A1Y0D7F8_9GAMM</name>
<evidence type="ECO:0000313" key="1">
    <source>
        <dbReference type="EMBL" id="ART83483.1"/>
    </source>
</evidence>
<reference evidence="1 2" key="1">
    <citation type="journal article" date="2014" name="Int. J. Syst. Evol. Microbiol.">
        <title>Oceanisphaera profunda sp. nov., a marine bacterium isolated from deep-sea sediment, and emended description of the genus Oceanisphaera.</title>
        <authorList>
            <person name="Xu Z."/>
            <person name="Zhang X.Y."/>
            <person name="Su H.N."/>
            <person name="Yu Z.C."/>
            <person name="Liu C."/>
            <person name="Li H."/>
            <person name="Chen X.L."/>
            <person name="Song X.Y."/>
            <person name="Xie B.B."/>
            <person name="Qin Q.L."/>
            <person name="Zhou B.C."/>
            <person name="Shi M."/>
            <person name="Huang Y."/>
            <person name="Zhang Y.Z."/>
        </authorList>
    </citation>
    <scope>NUCLEOTIDE SEQUENCE [LARGE SCALE GENOMIC DNA]</scope>
    <source>
        <strain evidence="1 2">SM1222</strain>
    </source>
</reference>
<dbReference type="EMBL" id="CP021377">
    <property type="protein sequence ID" value="ART83483.1"/>
    <property type="molecule type" value="Genomic_DNA"/>
</dbReference>
<proteinExistence type="predicted"/>